<dbReference type="RefSeq" id="WP_022967760.1">
    <property type="nucleotide sequence ID" value="NZ_ATVD01000001.1"/>
</dbReference>
<name>A0A091ANX2_9GAMM</name>
<dbReference type="InterPro" id="IPR046494">
    <property type="entry name" value="DUF6587"/>
</dbReference>
<gene>
    <name evidence="2" type="ORF">N789_04055</name>
</gene>
<keyword evidence="1" id="KW-0472">Membrane</keyword>
<proteinExistence type="predicted"/>
<comment type="caution">
    <text evidence="2">The sequence shown here is derived from an EMBL/GenBank/DDBJ whole genome shotgun (WGS) entry which is preliminary data.</text>
</comment>
<dbReference type="EMBL" id="AVCI01000045">
    <property type="protein sequence ID" value="KFN41066.1"/>
    <property type="molecule type" value="Genomic_DNA"/>
</dbReference>
<dbReference type="eggNOG" id="ENOG50318RX">
    <property type="taxonomic scope" value="Bacteria"/>
</dbReference>
<organism evidence="2 3">
    <name type="scientific">Arenimonas oryziterrae DSM 21050 = YC6267</name>
    <dbReference type="NCBI Taxonomy" id="1121015"/>
    <lineage>
        <taxon>Bacteria</taxon>
        <taxon>Pseudomonadati</taxon>
        <taxon>Pseudomonadota</taxon>
        <taxon>Gammaproteobacteria</taxon>
        <taxon>Lysobacterales</taxon>
        <taxon>Lysobacteraceae</taxon>
        <taxon>Arenimonas</taxon>
    </lineage>
</organism>
<reference evidence="2 3" key="1">
    <citation type="submission" date="2013-09" db="EMBL/GenBank/DDBJ databases">
        <title>Genome sequencing of Arenimonas oryziterrae.</title>
        <authorList>
            <person name="Chen F."/>
            <person name="Wang G."/>
        </authorList>
    </citation>
    <scope>NUCLEOTIDE SEQUENCE [LARGE SCALE GENOMIC DNA]</scope>
    <source>
        <strain evidence="2 3">YC6267</strain>
    </source>
</reference>
<evidence type="ECO:0000256" key="1">
    <source>
        <dbReference type="SAM" id="Phobius"/>
    </source>
</evidence>
<keyword evidence="1" id="KW-0812">Transmembrane</keyword>
<dbReference type="Pfam" id="PF20228">
    <property type="entry name" value="DUF6587"/>
    <property type="match status" value="1"/>
</dbReference>
<keyword evidence="3" id="KW-1185">Reference proteome</keyword>
<evidence type="ECO:0000313" key="3">
    <source>
        <dbReference type="Proteomes" id="UP000029385"/>
    </source>
</evidence>
<dbReference type="Proteomes" id="UP000029385">
    <property type="component" value="Unassembled WGS sequence"/>
</dbReference>
<dbReference type="PATRIC" id="fig|1121015.4.peg.2492"/>
<protein>
    <submittedName>
        <fullName evidence="2">Uncharacterized protein</fullName>
    </submittedName>
</protein>
<dbReference type="AlphaFoldDB" id="A0A091ANX2"/>
<dbReference type="OrthoDB" id="5966734at2"/>
<feature type="transmembrane region" description="Helical" evidence="1">
    <location>
        <begin position="6"/>
        <end position="22"/>
    </location>
</feature>
<accession>A0A091ANX2</accession>
<evidence type="ECO:0000313" key="2">
    <source>
        <dbReference type="EMBL" id="KFN41066.1"/>
    </source>
</evidence>
<keyword evidence="1" id="KW-1133">Transmembrane helix</keyword>
<sequence>MSDSLQLLIVGLIVAVCAWRAIKRYAPKTAWRSQAGLSYFFERKGRPAWSRAFGHWLRPTEVATGDGCGSGCSTCGGCATNPVEKPNPLHIRLQG</sequence>
<dbReference type="STRING" id="1121015.GCA_000420545_00084"/>